<keyword evidence="12" id="KW-1185">Reference proteome</keyword>
<gene>
    <name evidence="11" type="ORF">CLR69_08800</name>
</gene>
<dbReference type="InterPro" id="IPR043502">
    <property type="entry name" value="DNA/RNA_pol_sf"/>
</dbReference>
<evidence type="ECO:0000313" key="12">
    <source>
        <dbReference type="Proteomes" id="UP001138460"/>
    </source>
</evidence>
<protein>
    <recommendedName>
        <fullName evidence="1">RNA-directed DNA polymerase</fullName>
        <ecNumber evidence="1">2.7.7.49</ecNumber>
    </recommendedName>
</protein>
<proteinExistence type="inferred from homology"/>
<evidence type="ECO:0000256" key="5">
    <source>
        <dbReference type="ARBA" id="ARBA00022842"/>
    </source>
</evidence>
<dbReference type="InterPro" id="IPR000123">
    <property type="entry name" value="Reverse_transcriptase_msDNA"/>
</dbReference>
<name>A0A9X8P631_9GAMM</name>
<evidence type="ECO:0000256" key="2">
    <source>
        <dbReference type="ARBA" id="ARBA00022679"/>
    </source>
</evidence>
<dbReference type="EMBL" id="NWTM01000001">
    <property type="protein sequence ID" value="RYC45073.1"/>
    <property type="molecule type" value="Genomic_DNA"/>
</dbReference>
<evidence type="ECO:0000256" key="6">
    <source>
        <dbReference type="ARBA" id="ARBA00022918"/>
    </source>
</evidence>
<comment type="similarity">
    <text evidence="8">Belongs to the bacterial reverse transcriptase family.</text>
</comment>
<evidence type="ECO:0000256" key="3">
    <source>
        <dbReference type="ARBA" id="ARBA00022695"/>
    </source>
</evidence>
<dbReference type="PANTHER" id="PTHR34047">
    <property type="entry name" value="NUCLEAR INTRON MATURASE 1, MITOCHONDRIAL-RELATED"/>
    <property type="match status" value="1"/>
</dbReference>
<dbReference type="NCBIfam" id="NF038233">
    <property type="entry name" value="retron_St85_RT"/>
    <property type="match status" value="1"/>
</dbReference>
<evidence type="ECO:0000256" key="7">
    <source>
        <dbReference type="ARBA" id="ARBA00023118"/>
    </source>
</evidence>
<keyword evidence="2" id="KW-0808">Transferase</keyword>
<keyword evidence="3" id="KW-0548">Nucleotidyltransferase</keyword>
<dbReference type="Proteomes" id="UP001138460">
    <property type="component" value="Unassembled WGS sequence"/>
</dbReference>
<evidence type="ECO:0000256" key="8">
    <source>
        <dbReference type="ARBA" id="ARBA00034120"/>
    </source>
</evidence>
<dbReference type="GO" id="GO:0051607">
    <property type="term" value="P:defense response to virus"/>
    <property type="evidence" value="ECO:0007669"/>
    <property type="project" value="UniProtKB-KW"/>
</dbReference>
<dbReference type="GO" id="GO:0003723">
    <property type="term" value="F:RNA binding"/>
    <property type="evidence" value="ECO:0007669"/>
    <property type="project" value="InterPro"/>
</dbReference>
<keyword evidence="6 11" id="KW-0695">RNA-directed DNA polymerase</keyword>
<dbReference type="AlphaFoldDB" id="A0A9X8P631"/>
<dbReference type="GO" id="GO:0003964">
    <property type="term" value="F:RNA-directed DNA polymerase activity"/>
    <property type="evidence" value="ECO:0007669"/>
    <property type="project" value="UniProtKB-KW"/>
</dbReference>
<evidence type="ECO:0000256" key="1">
    <source>
        <dbReference type="ARBA" id="ARBA00012493"/>
    </source>
</evidence>
<dbReference type="SUPFAM" id="SSF56672">
    <property type="entry name" value="DNA/RNA polymerases"/>
    <property type="match status" value="1"/>
</dbReference>
<keyword evidence="7" id="KW-0051">Antiviral defense</keyword>
<dbReference type="InterPro" id="IPR000477">
    <property type="entry name" value="RT_dom"/>
</dbReference>
<dbReference type="PANTHER" id="PTHR34047:SF7">
    <property type="entry name" value="RNA-DIRECTED DNA POLYMERASE"/>
    <property type="match status" value="1"/>
</dbReference>
<dbReference type="PRINTS" id="PR00866">
    <property type="entry name" value="RNADNAPOLMS"/>
</dbReference>
<feature type="domain" description="Reverse transcriptase" evidence="10">
    <location>
        <begin position="34"/>
        <end position="248"/>
    </location>
</feature>
<organism evidence="11 12">
    <name type="scientific">Pectobacterium zantedeschiae</name>
    <dbReference type="NCBI Taxonomy" id="2034769"/>
    <lineage>
        <taxon>Bacteria</taxon>
        <taxon>Pseudomonadati</taxon>
        <taxon>Pseudomonadota</taxon>
        <taxon>Gammaproteobacteria</taxon>
        <taxon>Enterobacterales</taxon>
        <taxon>Pectobacteriaceae</taxon>
        <taxon>Pectobacterium</taxon>
    </lineage>
</organism>
<dbReference type="CDD" id="cd03487">
    <property type="entry name" value="RT_Bac_retron_II"/>
    <property type="match status" value="1"/>
</dbReference>
<keyword evidence="4" id="KW-0479">Metal-binding</keyword>
<reference evidence="11 12" key="1">
    <citation type="journal article" date="2018" name="Syst. Appl. Microbiol.">
        <title>Pectobacterium zantedeschiae sp. nov. a new species of a soft rot pathogen isolated from Calla lily (Zantedeschia spp.).</title>
        <authorList>
            <person name="Waleron M."/>
            <person name="Misztak A."/>
            <person name="Waleron M."/>
            <person name="Franczuk M."/>
            <person name="Jonca J."/>
            <person name="Wielgomas B."/>
            <person name="Mikicinski A."/>
            <person name="Popovic T."/>
            <person name="Waleron K."/>
        </authorList>
    </citation>
    <scope>NUCLEOTIDE SEQUENCE [LARGE SCALE GENOMIC DNA]</scope>
    <source>
        <strain evidence="11 12">9M</strain>
    </source>
</reference>
<dbReference type="Pfam" id="PF00078">
    <property type="entry name" value="RVT_1"/>
    <property type="match status" value="1"/>
</dbReference>
<comment type="catalytic activity">
    <reaction evidence="9">
        <text>DNA(n) + a 2'-deoxyribonucleoside 5'-triphosphate = DNA(n+1) + diphosphate</text>
        <dbReference type="Rhea" id="RHEA:22508"/>
        <dbReference type="Rhea" id="RHEA-COMP:17339"/>
        <dbReference type="Rhea" id="RHEA-COMP:17340"/>
        <dbReference type="ChEBI" id="CHEBI:33019"/>
        <dbReference type="ChEBI" id="CHEBI:61560"/>
        <dbReference type="ChEBI" id="CHEBI:173112"/>
        <dbReference type="EC" id="2.7.7.49"/>
    </reaction>
</comment>
<accession>A0A9X8P631</accession>
<keyword evidence="5" id="KW-0460">Magnesium</keyword>
<dbReference type="InterPro" id="IPR051083">
    <property type="entry name" value="GrpII_Intron_Splice-Mob/Def"/>
</dbReference>
<dbReference type="RefSeq" id="WP_129713315.1">
    <property type="nucleotide sequence ID" value="NZ_JBEHFA010000003.1"/>
</dbReference>
<dbReference type="EC" id="2.7.7.49" evidence="1"/>
<evidence type="ECO:0000313" key="11">
    <source>
        <dbReference type="EMBL" id="RYC45073.1"/>
    </source>
</evidence>
<evidence type="ECO:0000256" key="9">
    <source>
        <dbReference type="ARBA" id="ARBA00048173"/>
    </source>
</evidence>
<sequence>MNNFSSTDVFRLRNFGLPVMSSLTDMSREMRLSVELLTLLITRADDFYKVYSVPKTGTEKGERVICQPSRRLKALQAWVLRNILDKLNSSPFSTGFERGQSIKDNANPHVGSNFVLNIDLEDFFPSISSNKIYTVFNSLGYNKYISSVLTKICCFKNKLPQGSPASPKLANLVCMRLDHRIHGYAGIRGIIFTRYADDITLSAQSLKKIEKAKDFLFSIIPTEQLIVNYNKVIISGPRKQKKITGLVLSIDDVGIGRQKFREIKSKIHYLSVGRSENYAHVGGLLAFTKSVDEKNYRRLIVFAQKLNKKFNLDLDKLFKHG</sequence>
<evidence type="ECO:0000256" key="4">
    <source>
        <dbReference type="ARBA" id="ARBA00022723"/>
    </source>
</evidence>
<dbReference type="PROSITE" id="PS50878">
    <property type="entry name" value="RT_POL"/>
    <property type="match status" value="1"/>
</dbReference>
<dbReference type="GO" id="GO:0046872">
    <property type="term" value="F:metal ion binding"/>
    <property type="evidence" value="ECO:0007669"/>
    <property type="project" value="UniProtKB-KW"/>
</dbReference>
<dbReference type="OrthoDB" id="7055795at2"/>
<comment type="caution">
    <text evidence="11">The sequence shown here is derived from an EMBL/GenBank/DDBJ whole genome shotgun (WGS) entry which is preliminary data.</text>
</comment>
<evidence type="ECO:0000259" key="10">
    <source>
        <dbReference type="PROSITE" id="PS50878"/>
    </source>
</evidence>